<dbReference type="EMBL" id="CDMY01000276">
    <property type="protein sequence ID" value="CEL99248.1"/>
    <property type="molecule type" value="Genomic_DNA"/>
</dbReference>
<feature type="chain" id="PRO_5005187611" evidence="1">
    <location>
        <begin position="26"/>
        <end position="258"/>
    </location>
</feature>
<dbReference type="Proteomes" id="UP000041254">
    <property type="component" value="Unassembled WGS sequence"/>
</dbReference>
<accession>A0A0G4ENR5</accession>
<name>A0A0G4ENR5_VITBC</name>
<dbReference type="AlphaFoldDB" id="A0A0G4ENR5"/>
<keyword evidence="1" id="KW-0732">Signal</keyword>
<organism evidence="2 3">
    <name type="scientific">Vitrella brassicaformis (strain CCMP3155)</name>
    <dbReference type="NCBI Taxonomy" id="1169540"/>
    <lineage>
        <taxon>Eukaryota</taxon>
        <taxon>Sar</taxon>
        <taxon>Alveolata</taxon>
        <taxon>Colpodellida</taxon>
        <taxon>Vitrellaceae</taxon>
        <taxon>Vitrella</taxon>
    </lineage>
</organism>
<evidence type="ECO:0000313" key="2">
    <source>
        <dbReference type="EMBL" id="CEL99248.1"/>
    </source>
</evidence>
<dbReference type="VEuPathDB" id="CryptoDB:Vbra_12531"/>
<gene>
    <name evidence="2" type="ORF">Vbra_12531</name>
</gene>
<proteinExistence type="predicted"/>
<evidence type="ECO:0000313" key="3">
    <source>
        <dbReference type="Proteomes" id="UP000041254"/>
    </source>
</evidence>
<evidence type="ECO:0000256" key="1">
    <source>
        <dbReference type="SAM" id="SignalP"/>
    </source>
</evidence>
<protein>
    <submittedName>
        <fullName evidence="2">Uncharacterized protein</fullName>
    </submittedName>
</protein>
<reference evidence="2 3" key="1">
    <citation type="submission" date="2014-11" db="EMBL/GenBank/DDBJ databases">
        <authorList>
            <person name="Zhu J."/>
            <person name="Qi W."/>
            <person name="Song R."/>
        </authorList>
    </citation>
    <scope>NUCLEOTIDE SEQUENCE [LARGE SCALE GENOMIC DNA]</scope>
</reference>
<feature type="signal peptide" evidence="1">
    <location>
        <begin position="1"/>
        <end position="25"/>
    </location>
</feature>
<keyword evidence="3" id="KW-1185">Reference proteome</keyword>
<sequence length="258" mass="28856">MFNLTLGQLLLLAPLLWLAFLTAESASWKSTVPHALKLQQRINGTLCKPSASPTSFEDLPDITDSPPRCYDKETKLVYSCDGPNKLTYVAALEASSGHFSIQPSYGDFFHLTRAGYDARNEEPILEWLGTYSEVRDGEPHKCFIRDPFAKCPTRSVLRPPCAPSDCRFAGDKKGPFSFKSAPGCLKEGKVYKCDTASKTLMLVLDVTVNQAENTQPFLQFTVKRRSHSGWQLYQCRLPKVFICPTDFTVKNIDFLKGA</sequence>
<dbReference type="InParanoid" id="A0A0G4ENR5"/>